<keyword evidence="7" id="KW-0255">Endonuclease</keyword>
<dbReference type="CDD" id="cd00085">
    <property type="entry name" value="HNHc"/>
    <property type="match status" value="1"/>
</dbReference>
<accession>A0AA41X7Y4</accession>
<dbReference type="PANTHER" id="PTHR41286">
    <property type="entry name" value="HNH NUCLEASE YAJD-RELATED"/>
    <property type="match status" value="1"/>
</dbReference>
<evidence type="ECO:0000313" key="7">
    <source>
        <dbReference type="EMBL" id="MCP8970559.1"/>
    </source>
</evidence>
<dbReference type="GO" id="GO:0004519">
    <property type="term" value="F:endonuclease activity"/>
    <property type="evidence" value="ECO:0007669"/>
    <property type="project" value="UniProtKB-KW"/>
</dbReference>
<dbReference type="Pfam" id="PF01844">
    <property type="entry name" value="HNH"/>
    <property type="match status" value="1"/>
</dbReference>
<feature type="domain" description="HNH nuclease" evidence="6">
    <location>
        <begin position="51"/>
        <end position="106"/>
    </location>
</feature>
<feature type="compositionally biased region" description="Basic and acidic residues" evidence="5">
    <location>
        <begin position="25"/>
        <end position="34"/>
    </location>
</feature>
<sequence length="124" mass="14255">MPRRPLKVCSHPGCAVLSPNAYCEQHSRDRRPAEQNRQTAHQRGYNSRWRKARATYLSRQPLCVHCLQAGMYTSATVVDHIVPHKGDSALFWDKTNWQPLCKRCHDIKTVTEDGGFGKPVKERE</sequence>
<dbReference type="GO" id="GO:0003676">
    <property type="term" value="F:nucleic acid binding"/>
    <property type="evidence" value="ECO:0007669"/>
    <property type="project" value="InterPro"/>
</dbReference>
<dbReference type="RefSeq" id="WP_254760475.1">
    <property type="nucleotide sequence ID" value="NZ_JANCLT010000012.1"/>
</dbReference>
<evidence type="ECO:0000313" key="8">
    <source>
        <dbReference type="Proteomes" id="UP001156102"/>
    </source>
</evidence>
<dbReference type="AlphaFoldDB" id="A0AA41X7Y4"/>
<dbReference type="Gene3D" id="1.10.30.50">
    <property type="match status" value="1"/>
</dbReference>
<keyword evidence="2" id="KW-0378">Hydrolase</keyword>
<evidence type="ECO:0000256" key="5">
    <source>
        <dbReference type="SAM" id="MobiDB-lite"/>
    </source>
</evidence>
<dbReference type="SMART" id="SM00507">
    <property type="entry name" value="HNHc"/>
    <property type="match status" value="1"/>
</dbReference>
<evidence type="ECO:0000256" key="4">
    <source>
        <dbReference type="ARBA" id="ARBA00040194"/>
    </source>
</evidence>
<organism evidence="7 8">
    <name type="scientific">Ectobacillus ponti</name>
    <dbReference type="NCBI Taxonomy" id="2961894"/>
    <lineage>
        <taxon>Bacteria</taxon>
        <taxon>Bacillati</taxon>
        <taxon>Bacillota</taxon>
        <taxon>Bacilli</taxon>
        <taxon>Bacillales</taxon>
        <taxon>Bacillaceae</taxon>
        <taxon>Ectobacillus</taxon>
    </lineage>
</organism>
<feature type="compositionally biased region" description="Polar residues" evidence="5">
    <location>
        <begin position="35"/>
        <end position="45"/>
    </location>
</feature>
<dbReference type="InterPro" id="IPR002711">
    <property type="entry name" value="HNH"/>
</dbReference>
<proteinExistence type="inferred from homology"/>
<dbReference type="Proteomes" id="UP001156102">
    <property type="component" value="Unassembled WGS sequence"/>
</dbReference>
<comment type="caution">
    <text evidence="7">The sequence shown here is derived from an EMBL/GenBank/DDBJ whole genome shotgun (WGS) entry which is preliminary data.</text>
</comment>
<comment type="similarity">
    <text evidence="3">Belongs to the HNH nuclease family.</text>
</comment>
<keyword evidence="8" id="KW-1185">Reference proteome</keyword>
<feature type="region of interest" description="Disordered" evidence="5">
    <location>
        <begin position="25"/>
        <end position="46"/>
    </location>
</feature>
<protein>
    <recommendedName>
        <fullName evidence="4">Putative HNH nuclease YajD</fullName>
    </recommendedName>
</protein>
<gene>
    <name evidence="7" type="ORF">NK662_18740</name>
</gene>
<name>A0AA41X7Y4_9BACI</name>
<evidence type="ECO:0000256" key="3">
    <source>
        <dbReference type="ARBA" id="ARBA00038412"/>
    </source>
</evidence>
<dbReference type="EMBL" id="JANCLT010000012">
    <property type="protein sequence ID" value="MCP8970559.1"/>
    <property type="molecule type" value="Genomic_DNA"/>
</dbReference>
<dbReference type="GO" id="GO:0005829">
    <property type="term" value="C:cytosol"/>
    <property type="evidence" value="ECO:0007669"/>
    <property type="project" value="TreeGrafter"/>
</dbReference>
<evidence type="ECO:0000259" key="6">
    <source>
        <dbReference type="SMART" id="SM00507"/>
    </source>
</evidence>
<dbReference type="GO" id="GO:0016787">
    <property type="term" value="F:hydrolase activity"/>
    <property type="evidence" value="ECO:0007669"/>
    <property type="project" value="UniProtKB-KW"/>
</dbReference>
<dbReference type="InterPro" id="IPR003615">
    <property type="entry name" value="HNH_nuc"/>
</dbReference>
<dbReference type="PANTHER" id="PTHR41286:SF1">
    <property type="entry name" value="HNH NUCLEASE YAJD-RELATED"/>
    <property type="match status" value="1"/>
</dbReference>
<evidence type="ECO:0000256" key="2">
    <source>
        <dbReference type="ARBA" id="ARBA00022801"/>
    </source>
</evidence>
<keyword evidence="1" id="KW-0540">Nuclease</keyword>
<evidence type="ECO:0000256" key="1">
    <source>
        <dbReference type="ARBA" id="ARBA00022722"/>
    </source>
</evidence>
<dbReference type="GO" id="GO:0008270">
    <property type="term" value="F:zinc ion binding"/>
    <property type="evidence" value="ECO:0007669"/>
    <property type="project" value="InterPro"/>
</dbReference>
<reference evidence="7" key="1">
    <citation type="submission" date="2022-07" db="EMBL/GenBank/DDBJ databases">
        <authorList>
            <person name="Li W.-J."/>
            <person name="Deng Q.-Q."/>
        </authorList>
    </citation>
    <scope>NUCLEOTIDE SEQUENCE</scope>
    <source>
        <strain evidence="7">SYSU M60031</strain>
    </source>
</reference>